<dbReference type="GO" id="GO:0002116">
    <property type="term" value="C:semaphorin receptor complex"/>
    <property type="evidence" value="ECO:0007669"/>
    <property type="project" value="TreeGrafter"/>
</dbReference>
<protein>
    <recommendedName>
        <fullName evidence="1">Plexin cytoplasmic RasGAP domain-containing protein</fullName>
    </recommendedName>
</protein>
<dbReference type="GO" id="GO:0017154">
    <property type="term" value="F:semaphorin receptor activity"/>
    <property type="evidence" value="ECO:0007669"/>
    <property type="project" value="InterPro"/>
</dbReference>
<evidence type="ECO:0000259" key="1">
    <source>
        <dbReference type="Pfam" id="PF08337"/>
    </source>
</evidence>
<dbReference type="SUPFAM" id="SSF48350">
    <property type="entry name" value="GTPase activation domain, GAP"/>
    <property type="match status" value="1"/>
</dbReference>
<reference evidence="2" key="2">
    <citation type="submission" date="2025-08" db="UniProtKB">
        <authorList>
            <consortium name="Ensembl"/>
        </authorList>
    </citation>
    <scope>IDENTIFICATION</scope>
</reference>
<dbReference type="Pfam" id="PF08337">
    <property type="entry name" value="Plexin_cytopl"/>
    <property type="match status" value="1"/>
</dbReference>
<dbReference type="Ensembl" id="ENSCHIT00010053036.1">
    <property type="protein sequence ID" value="ENSCHIP00010037850.1"/>
    <property type="gene ID" value="ENSCHIG00010028071.1"/>
</dbReference>
<name>A0A8C2S3V7_CAPHI</name>
<dbReference type="InterPro" id="IPR031148">
    <property type="entry name" value="Plexin"/>
</dbReference>
<feature type="domain" description="Plexin cytoplasmic RasGAP" evidence="1">
    <location>
        <begin position="4"/>
        <end position="210"/>
    </location>
</feature>
<proteinExistence type="predicted"/>
<dbReference type="InterPro" id="IPR013548">
    <property type="entry name" value="Plexin_cytoplasmic_RasGAP_dom"/>
</dbReference>
<dbReference type="GO" id="GO:0030334">
    <property type="term" value="P:regulation of cell migration"/>
    <property type="evidence" value="ECO:0007669"/>
    <property type="project" value="TreeGrafter"/>
</dbReference>
<dbReference type="PANTHER" id="PTHR22625">
    <property type="entry name" value="PLEXIN"/>
    <property type="match status" value="1"/>
</dbReference>
<dbReference type="InterPro" id="IPR008936">
    <property type="entry name" value="Rho_GTPase_activation_prot"/>
</dbReference>
<organism evidence="2">
    <name type="scientific">Capra hircus</name>
    <name type="common">Goat</name>
    <dbReference type="NCBI Taxonomy" id="9925"/>
    <lineage>
        <taxon>Eukaryota</taxon>
        <taxon>Metazoa</taxon>
        <taxon>Chordata</taxon>
        <taxon>Craniata</taxon>
        <taxon>Vertebrata</taxon>
        <taxon>Euteleostomi</taxon>
        <taxon>Mammalia</taxon>
        <taxon>Eutheria</taxon>
        <taxon>Laurasiatheria</taxon>
        <taxon>Artiodactyla</taxon>
        <taxon>Ruminantia</taxon>
        <taxon>Pecora</taxon>
        <taxon>Bovidae</taxon>
        <taxon>Caprinae</taxon>
        <taxon>Capra</taxon>
    </lineage>
</organism>
<dbReference type="Gene3D" id="1.10.506.10">
    <property type="entry name" value="GTPase Activation - p120gap, domain 1"/>
    <property type="match status" value="1"/>
</dbReference>
<accession>A0A8C2S3V7</accession>
<dbReference type="PANTHER" id="PTHR22625:SF35">
    <property type="entry name" value="PLEXIN-A1"/>
    <property type="match status" value="1"/>
</dbReference>
<reference evidence="2" key="1">
    <citation type="submission" date="2019-03" db="EMBL/GenBank/DDBJ databases">
        <title>Genome sequencing and reference-guided assembly of Black Bengal Goat (Capra hircus).</title>
        <authorList>
            <person name="Siddiki A.Z."/>
            <person name="Baten A."/>
            <person name="Billah M."/>
            <person name="Alam M.A.U."/>
            <person name="Shawrob K.S.M."/>
            <person name="Saha S."/>
            <person name="Chowdhury M."/>
            <person name="Rahman A.H."/>
            <person name="Stear M."/>
            <person name="Miah G."/>
            <person name="Das G.B."/>
            <person name="Hossain M.M."/>
            <person name="Kumkum M."/>
            <person name="Islam M.S."/>
            <person name="Mollah A.M."/>
            <person name="Ahsan A."/>
            <person name="Tusar F."/>
            <person name="Khan M.K.I."/>
        </authorList>
    </citation>
    <scope>NUCLEOTIDE SEQUENCE [LARGE SCALE GENOMIC DNA]</scope>
</reference>
<evidence type="ECO:0000313" key="2">
    <source>
        <dbReference type="Ensembl" id="ENSCHIP00010037850.1"/>
    </source>
</evidence>
<sequence length="233" mass="26401">MITPDLESGTKLWHLVKNHDHLDQREGDRGSKMVSEIYLTRLLATKGTLQKFVDDLFETIFSTAHRGSALPLAIKYMFDFLDEQADQHQIHDADVRHTWKSNCLPLRFWVNVIKNPQFVLFNIYKSSSTDAYLSVVLGKDFSSQKLGRPVPRSHANRRRYYADIAKMPAISDQDMSAYLAEQSRLHLSQFNSMSALHEIYSYITKYKDEVSADSPLPRAAGQALLLGAGAGPP</sequence>
<dbReference type="GO" id="GO:0005886">
    <property type="term" value="C:plasma membrane"/>
    <property type="evidence" value="ECO:0007669"/>
    <property type="project" value="TreeGrafter"/>
</dbReference>
<dbReference type="AlphaFoldDB" id="A0A8C2S3V7"/>